<protein>
    <submittedName>
        <fullName evidence="2">Membrane protein</fullName>
    </submittedName>
</protein>
<evidence type="ECO:0000256" key="1">
    <source>
        <dbReference type="SAM" id="Phobius"/>
    </source>
</evidence>
<feature type="transmembrane region" description="Helical" evidence="1">
    <location>
        <begin position="103"/>
        <end position="127"/>
    </location>
</feature>
<sequence length="161" mass="17488">MNTLSLMFASLPIGVGATLLMDAWTWLLKRRGVRTLDYAMVGRWVGHVRRGVWRHASIATVAPVAYEGLVGWSIHYLAGVVFALVFVLLAGEGWLMAPTLWPALAFGVCTVLLPLCLMQPALGAGLFARRTATPLRNCLRSVATHSLFGVGLFLAAWVLRG</sequence>
<dbReference type="EMBL" id="CP009455">
    <property type="protein sequence ID" value="AIR91444.1"/>
    <property type="molecule type" value="Genomic_DNA"/>
</dbReference>
<dbReference type="RefSeq" id="WP_038414252.1">
    <property type="nucleotide sequence ID" value="NZ_CP009455.1"/>
</dbReference>
<organism evidence="2 3">
    <name type="scientific">Pseudomonas cremoricolorata</name>
    <dbReference type="NCBI Taxonomy" id="157783"/>
    <lineage>
        <taxon>Bacteria</taxon>
        <taxon>Pseudomonadati</taxon>
        <taxon>Pseudomonadota</taxon>
        <taxon>Gammaproteobacteria</taxon>
        <taxon>Pseudomonadales</taxon>
        <taxon>Pseudomonadaceae</taxon>
        <taxon>Pseudomonas</taxon>
    </lineage>
</organism>
<dbReference type="OrthoDB" id="9812539at2"/>
<dbReference type="eggNOG" id="ENOG5031TIF">
    <property type="taxonomic scope" value="Bacteria"/>
</dbReference>
<reference evidence="2 3" key="1">
    <citation type="submission" date="2014-09" db="EMBL/GenBank/DDBJ databases">
        <authorList>
            <person name="Chan K.-G."/>
        </authorList>
    </citation>
    <scope>NUCLEOTIDE SEQUENCE [LARGE SCALE GENOMIC DNA]</scope>
    <source>
        <strain evidence="2 3">ND07</strain>
    </source>
</reference>
<dbReference type="AlphaFoldDB" id="A0A089WW12"/>
<keyword evidence="1" id="KW-1133">Transmembrane helix</keyword>
<feature type="transmembrane region" description="Helical" evidence="1">
    <location>
        <begin position="76"/>
        <end position="97"/>
    </location>
</feature>
<keyword evidence="1" id="KW-0472">Membrane</keyword>
<feature type="transmembrane region" description="Helical" evidence="1">
    <location>
        <begin position="6"/>
        <end position="28"/>
    </location>
</feature>
<evidence type="ECO:0000313" key="3">
    <source>
        <dbReference type="Proteomes" id="UP000029493"/>
    </source>
</evidence>
<gene>
    <name evidence="2" type="ORF">LK03_20170</name>
</gene>
<keyword evidence="3" id="KW-1185">Reference proteome</keyword>
<proteinExistence type="predicted"/>
<feature type="transmembrane region" description="Helical" evidence="1">
    <location>
        <begin position="139"/>
        <end position="159"/>
    </location>
</feature>
<keyword evidence="1" id="KW-0812">Transmembrane</keyword>
<name>A0A089WW12_9PSED</name>
<accession>A0A089WW12</accession>
<dbReference type="Proteomes" id="UP000029493">
    <property type="component" value="Chromosome"/>
</dbReference>
<dbReference type="InterPro" id="IPR021329">
    <property type="entry name" value="DUF2938"/>
</dbReference>
<dbReference type="KEGG" id="psw:LK03_20170"/>
<evidence type="ECO:0000313" key="2">
    <source>
        <dbReference type="EMBL" id="AIR91444.1"/>
    </source>
</evidence>
<dbReference type="Pfam" id="PF11158">
    <property type="entry name" value="DUF2938"/>
    <property type="match status" value="1"/>
</dbReference>